<sequence>MGIFVVANRKLKTILKDAMVYAVSDWRNFLILGLILVLTDHVTDLNSVYTIGSISDVLIIASIVGVITVLSFIEIGYGFRIVEETVEGSTSPPGFHHPLNLFVHGIKESLILIVYFILPLILLIVGIFEFATFTNLDLGLFMEYALIIGLVIFFICFNIMMQGAILTMAHHDGSIRWGFNMPQVFEKIRKVGLKNMLLVTIITGIVFYIVKQLIFNALQGIPYLGSTVGQLIGTVLVAPFLMIFTTRLLGLIDVPYE</sequence>
<organism evidence="2 3">
    <name type="scientific">Methanobacterium paludis (strain DSM 25820 / JCM 18151 / SWAN1)</name>
    <dbReference type="NCBI Taxonomy" id="868131"/>
    <lineage>
        <taxon>Archaea</taxon>
        <taxon>Methanobacteriati</taxon>
        <taxon>Methanobacteriota</taxon>
        <taxon>Methanomada group</taxon>
        <taxon>Methanobacteria</taxon>
        <taxon>Methanobacteriales</taxon>
        <taxon>Methanobacteriaceae</taxon>
        <taxon>Methanobacterium</taxon>
    </lineage>
</organism>
<dbReference type="KEGG" id="mew:MSWAN_2237"/>
<evidence type="ECO:0000256" key="1">
    <source>
        <dbReference type="SAM" id="Phobius"/>
    </source>
</evidence>
<gene>
    <name evidence="2" type="ordered locus">MSWAN_2237</name>
</gene>
<keyword evidence="1" id="KW-1133">Transmembrane helix</keyword>
<name>F6D4K5_METPW</name>
<dbReference type="AlphaFoldDB" id="F6D4K5"/>
<reference evidence="2 3" key="1">
    <citation type="journal article" date="2014" name="Int. J. Syst. Evol. Microbiol.">
        <title>Methanobacterium paludis sp. nov. and a novel strain of Methanobacterium lacus isolated from northern peatlands.</title>
        <authorList>
            <person name="Cadillo-Quiroz H."/>
            <person name="Brauer S.L."/>
            <person name="Goodson N."/>
            <person name="Yavitt J.B."/>
            <person name="Zinder S.H."/>
        </authorList>
    </citation>
    <scope>NUCLEOTIDE SEQUENCE [LARGE SCALE GENOMIC DNA]</scope>
    <source>
        <strain evidence="3">DSM 25820 / JCM 18151 / SWAN1</strain>
    </source>
</reference>
<feature type="transmembrane region" description="Helical" evidence="1">
    <location>
        <begin position="51"/>
        <end position="73"/>
    </location>
</feature>
<keyword evidence="1" id="KW-0472">Membrane</keyword>
<accession>F6D4K5</accession>
<evidence type="ECO:0000313" key="3">
    <source>
        <dbReference type="Proteomes" id="UP000009231"/>
    </source>
</evidence>
<evidence type="ECO:0000313" key="2">
    <source>
        <dbReference type="EMBL" id="AEG19245.1"/>
    </source>
</evidence>
<dbReference type="EMBL" id="CP002772">
    <property type="protein sequence ID" value="AEG19245.1"/>
    <property type="molecule type" value="Genomic_DNA"/>
</dbReference>
<feature type="transmembrane region" description="Helical" evidence="1">
    <location>
        <begin position="191"/>
        <end position="210"/>
    </location>
</feature>
<dbReference type="InterPro" id="IPR025098">
    <property type="entry name" value="DUF4013"/>
</dbReference>
<dbReference type="HOGENOM" id="CLU_1080151_0_0_2"/>
<proteinExistence type="predicted"/>
<dbReference type="Proteomes" id="UP000009231">
    <property type="component" value="Chromosome"/>
</dbReference>
<evidence type="ECO:0008006" key="4">
    <source>
        <dbReference type="Google" id="ProtNLM"/>
    </source>
</evidence>
<feature type="transmembrane region" description="Helical" evidence="1">
    <location>
        <begin position="110"/>
        <end position="132"/>
    </location>
</feature>
<dbReference type="OrthoDB" id="71133at2157"/>
<feature type="transmembrane region" description="Helical" evidence="1">
    <location>
        <begin position="144"/>
        <end position="170"/>
    </location>
</feature>
<dbReference type="PRINTS" id="PR00173">
    <property type="entry name" value="EDTRNSPORT"/>
</dbReference>
<dbReference type="eggNOG" id="arCOG02879">
    <property type="taxonomic scope" value="Archaea"/>
</dbReference>
<feature type="transmembrane region" description="Helical" evidence="1">
    <location>
        <begin position="18"/>
        <end position="39"/>
    </location>
</feature>
<protein>
    <recommendedName>
        <fullName evidence="4">Glycerophosphoryl diester phosphodiesterase membrane domain-containing protein</fullName>
    </recommendedName>
</protein>
<dbReference type="Pfam" id="PF13197">
    <property type="entry name" value="DUF4013"/>
    <property type="match status" value="1"/>
</dbReference>
<feature type="transmembrane region" description="Helical" evidence="1">
    <location>
        <begin position="230"/>
        <end position="252"/>
    </location>
</feature>
<keyword evidence="1" id="KW-0812">Transmembrane</keyword>
<keyword evidence="3" id="KW-1185">Reference proteome</keyword>